<feature type="compositionally biased region" description="Polar residues" evidence="2">
    <location>
        <begin position="328"/>
        <end position="337"/>
    </location>
</feature>
<dbReference type="EMBL" id="JAGSXJ010000024">
    <property type="protein sequence ID" value="KAH6676147.1"/>
    <property type="molecule type" value="Genomic_DNA"/>
</dbReference>
<sequence>MAHCQLNGPLHGPLRERRRSTLSKDHPAWELTRGFLSELNATTQQIRRTPGLPATLSGKICDTLTTHSQLFNNAVREIVDDASEIRIQIEEANQALMTLKVQETAAQHELSQMEKRIQEQIAKVEDTENRLAKYHSDAEKDRNEVREQLAKLNDEDGTDVKEKIIQDLLQTLQKQLEVRRTIWVEPIPMPTEYEVALAAVKEANPGLIPEDTARNSSPKVPPMNPFDAGKYDPARRSTSLGSPLATRSRGNLGLPGPGAFGDFPPTGPYRMQQLPAHHLNGNDAATEVFRPKTPQGQLNHGGQLVRGTPGIPARPPTSLGTPGIPVRPQTSMGQRSFRTPEQDNVLRGKAPEFFPVGWVYDDGNNGREDPNAFVDQMASINLSRGRGPNGSFVDNSTQGRYPPMSNGARPMANGGPSRAMGPPINRPQFGPNQYDNRLVVPRSQPGIPLGQMYGGINDDLSRFRVAFSDLFSMTRGFVANWVARDGNQVNRNAAVIQCLPRCYSGFSEQQAWSYIRQHLQDDLSRSCLFARVVVDFICERIMVPSAWQGFEFQTDRRIQQLQAEKGMGPVVTGHGRIAYTSAIVDVINVIINSDRYEAYRESRVEYFARELEAMLSPLMNQFANLADAFKDLRAMVTKAWSLSAKTLTSRLVFEYRFPDAGSRFTLQSMIAVAPNIDGYQLQVEHWRVQLVVTPVITVRNDNGNTLSVDVTNLAEVLLMK</sequence>
<gene>
    <name evidence="3" type="ORF">F5X68DRAFT_157743</name>
</gene>
<dbReference type="AlphaFoldDB" id="A0A9P8V5W3"/>
<dbReference type="OrthoDB" id="4203839at2759"/>
<accession>A0A9P8V5W3</accession>
<evidence type="ECO:0000313" key="4">
    <source>
        <dbReference type="Proteomes" id="UP000770015"/>
    </source>
</evidence>
<feature type="coiled-coil region" evidence="1">
    <location>
        <begin position="75"/>
        <end position="155"/>
    </location>
</feature>
<name>A0A9P8V5W3_9PEZI</name>
<evidence type="ECO:0000256" key="2">
    <source>
        <dbReference type="SAM" id="MobiDB-lite"/>
    </source>
</evidence>
<keyword evidence="4" id="KW-1185">Reference proteome</keyword>
<proteinExistence type="predicted"/>
<keyword evidence="1" id="KW-0175">Coiled coil</keyword>
<evidence type="ECO:0000313" key="3">
    <source>
        <dbReference type="EMBL" id="KAH6676147.1"/>
    </source>
</evidence>
<evidence type="ECO:0000256" key="1">
    <source>
        <dbReference type="SAM" id="Coils"/>
    </source>
</evidence>
<protein>
    <submittedName>
        <fullName evidence="3">Uncharacterized protein</fullName>
    </submittedName>
</protein>
<reference evidence="3" key="1">
    <citation type="journal article" date="2021" name="Nat. Commun.">
        <title>Genetic determinants of endophytism in the Arabidopsis root mycobiome.</title>
        <authorList>
            <person name="Mesny F."/>
            <person name="Miyauchi S."/>
            <person name="Thiergart T."/>
            <person name="Pickel B."/>
            <person name="Atanasova L."/>
            <person name="Karlsson M."/>
            <person name="Huettel B."/>
            <person name="Barry K.W."/>
            <person name="Haridas S."/>
            <person name="Chen C."/>
            <person name="Bauer D."/>
            <person name="Andreopoulos W."/>
            <person name="Pangilinan J."/>
            <person name="LaButti K."/>
            <person name="Riley R."/>
            <person name="Lipzen A."/>
            <person name="Clum A."/>
            <person name="Drula E."/>
            <person name="Henrissat B."/>
            <person name="Kohler A."/>
            <person name="Grigoriev I.V."/>
            <person name="Martin F.M."/>
            <person name="Hacquard S."/>
        </authorList>
    </citation>
    <scope>NUCLEOTIDE SEQUENCE</scope>
    <source>
        <strain evidence="3">MPI-SDFR-AT-0117</strain>
    </source>
</reference>
<organism evidence="3 4">
    <name type="scientific">Plectosphaerella plurivora</name>
    <dbReference type="NCBI Taxonomy" id="936078"/>
    <lineage>
        <taxon>Eukaryota</taxon>
        <taxon>Fungi</taxon>
        <taxon>Dikarya</taxon>
        <taxon>Ascomycota</taxon>
        <taxon>Pezizomycotina</taxon>
        <taxon>Sordariomycetes</taxon>
        <taxon>Hypocreomycetidae</taxon>
        <taxon>Glomerellales</taxon>
        <taxon>Plectosphaerellaceae</taxon>
        <taxon>Plectosphaerella</taxon>
    </lineage>
</organism>
<feature type="region of interest" description="Disordered" evidence="2">
    <location>
        <begin position="307"/>
        <end position="340"/>
    </location>
</feature>
<dbReference type="Proteomes" id="UP000770015">
    <property type="component" value="Unassembled WGS sequence"/>
</dbReference>
<feature type="region of interest" description="Disordered" evidence="2">
    <location>
        <begin position="208"/>
        <end position="257"/>
    </location>
</feature>
<comment type="caution">
    <text evidence="3">The sequence shown here is derived from an EMBL/GenBank/DDBJ whole genome shotgun (WGS) entry which is preliminary data.</text>
</comment>
<feature type="region of interest" description="Disordered" evidence="2">
    <location>
        <begin position="1"/>
        <end position="21"/>
    </location>
</feature>